<proteinExistence type="predicted"/>
<evidence type="ECO:0000313" key="1">
    <source>
        <dbReference type="EMBL" id="WYJ85015.1"/>
    </source>
</evidence>
<name>A0ABZ2T0U0_9ENTE</name>
<keyword evidence="2" id="KW-1185">Reference proteome</keyword>
<dbReference type="Proteomes" id="UP000195080">
    <property type="component" value="Chromosome"/>
</dbReference>
<dbReference type="RefSeq" id="WP_339099738.1">
    <property type="nucleotide sequence ID" value="NZ_CP147248.1"/>
</dbReference>
<protein>
    <submittedName>
        <fullName evidence="1">Uncharacterized protein</fullName>
    </submittedName>
</protein>
<evidence type="ECO:0000313" key="2">
    <source>
        <dbReference type="Proteomes" id="UP000195080"/>
    </source>
</evidence>
<gene>
    <name evidence="1" type="ORF">A5866_000073</name>
</gene>
<sequence>MYTIQSISIQMKEDPTIKNLASYVPVVQMPYGDELIILCFSVPICKNRTVDQSKEAARFVVDRVVELIRIRNITRLEENEYVVRNFTENQSSSFNPYKVLSKLAVEDPSKLETVVKELEDLPKIISNKRSQYGSYN</sequence>
<organism evidence="1 2">
    <name type="scientific">Candidatus Enterococcus lemimoniae</name>
    <dbReference type="NCBI Taxonomy" id="1834167"/>
    <lineage>
        <taxon>Bacteria</taxon>
        <taxon>Bacillati</taxon>
        <taxon>Bacillota</taxon>
        <taxon>Bacilli</taxon>
        <taxon>Lactobacillales</taxon>
        <taxon>Enterococcaceae</taxon>
        <taxon>Enterococcus</taxon>
    </lineage>
</organism>
<accession>A0ABZ2T0U0</accession>
<dbReference type="EMBL" id="CP147248">
    <property type="protein sequence ID" value="WYJ85015.1"/>
    <property type="molecule type" value="Genomic_DNA"/>
</dbReference>
<reference evidence="2" key="1">
    <citation type="submission" date="2017-05" db="EMBL/GenBank/DDBJ databases">
        <title>The Genome Sequence of EEnterococcus faecalis 9F2_4866.</title>
        <authorList>
            <consortium name="The Broad Institute Genomics Platform"/>
            <consortium name="The Broad Institute Genomic Center for Infectious Diseases"/>
            <person name="Earl A."/>
            <person name="Manson A."/>
            <person name="Schwartman J."/>
            <person name="Gilmore M."/>
            <person name="Abouelleil A."/>
            <person name="Cao P."/>
            <person name="Chapman S."/>
            <person name="Cusick C."/>
            <person name="Shea T."/>
            <person name="Young S."/>
            <person name="Neafsey D."/>
            <person name="Nusbaum C."/>
            <person name="Birren B."/>
        </authorList>
    </citation>
    <scope>NUCLEOTIDE SEQUENCE [LARGE SCALE GENOMIC DNA]</scope>
    <source>
        <strain evidence="2">12C11_DIV0727</strain>
    </source>
</reference>